<evidence type="ECO:0000259" key="2">
    <source>
        <dbReference type="Pfam" id="PF08237"/>
    </source>
</evidence>
<keyword evidence="4" id="KW-1185">Reference proteome</keyword>
<protein>
    <recommendedName>
        <fullName evidence="2">PE-PPE domain-containing protein</fullName>
    </recommendedName>
</protein>
<evidence type="ECO:0000313" key="4">
    <source>
        <dbReference type="Proteomes" id="UP000252008"/>
    </source>
</evidence>
<dbReference type="InterPro" id="IPR010221">
    <property type="entry name" value="VCBS_dom"/>
</dbReference>
<accession>A0A375YGG6</accession>
<feature type="compositionally biased region" description="Low complexity" evidence="1">
    <location>
        <begin position="196"/>
        <end position="213"/>
    </location>
</feature>
<dbReference type="EMBL" id="UEGS01000001">
    <property type="protein sequence ID" value="SRX80144.1"/>
    <property type="molecule type" value="Genomic_DNA"/>
</dbReference>
<feature type="compositionally biased region" description="Acidic residues" evidence="1">
    <location>
        <begin position="116"/>
        <end position="135"/>
    </location>
</feature>
<dbReference type="RefSeq" id="WP_110781855.1">
    <property type="nucleotide sequence ID" value="NZ_MVID01000024.1"/>
</dbReference>
<feature type="region of interest" description="Disordered" evidence="1">
    <location>
        <begin position="25"/>
        <end position="173"/>
    </location>
</feature>
<feature type="domain" description="PE-PPE" evidence="2">
    <location>
        <begin position="400"/>
        <end position="556"/>
    </location>
</feature>
<dbReference type="NCBIfam" id="TIGR01965">
    <property type="entry name" value="VCBS_repeat"/>
    <property type="match status" value="1"/>
</dbReference>
<gene>
    <name evidence="3" type="ORF">MPP7335_01883</name>
</gene>
<dbReference type="STRING" id="39692.BST38_22095"/>
<reference evidence="3 4" key="1">
    <citation type="submission" date="2018-05" db="EMBL/GenBank/DDBJ databases">
        <authorList>
            <consortium name="IHU Genomes"/>
        </authorList>
    </citation>
    <scope>NUCLEOTIDE SEQUENCE [LARGE SCALE GENOMIC DNA]</scope>
    <source>
        <strain evidence="3 4">P7335</strain>
    </source>
</reference>
<dbReference type="Pfam" id="PF17963">
    <property type="entry name" value="Big_9"/>
    <property type="match status" value="1"/>
</dbReference>
<proteinExistence type="predicted"/>
<dbReference type="AlphaFoldDB" id="A0A375YGG6"/>
<evidence type="ECO:0000256" key="1">
    <source>
        <dbReference type="SAM" id="MobiDB-lite"/>
    </source>
</evidence>
<feature type="region of interest" description="Disordered" evidence="1">
    <location>
        <begin position="334"/>
        <end position="360"/>
    </location>
</feature>
<dbReference type="InterPro" id="IPR013228">
    <property type="entry name" value="PE-PPE_C"/>
</dbReference>
<name>A0A375YGG6_MYCPF</name>
<evidence type="ECO:0000313" key="3">
    <source>
        <dbReference type="EMBL" id="SRX80144.1"/>
    </source>
</evidence>
<dbReference type="Pfam" id="PF08237">
    <property type="entry name" value="PE-PPE"/>
    <property type="match status" value="1"/>
</dbReference>
<feature type="region of interest" description="Disordered" evidence="1">
    <location>
        <begin position="195"/>
        <end position="219"/>
    </location>
</feature>
<feature type="compositionally biased region" description="Low complexity" evidence="1">
    <location>
        <begin position="26"/>
        <end position="57"/>
    </location>
</feature>
<dbReference type="Gene3D" id="3.40.50.1820">
    <property type="entry name" value="alpha/beta hydrolase"/>
    <property type="match status" value="1"/>
</dbReference>
<dbReference type="Proteomes" id="UP000252008">
    <property type="component" value="Unassembled WGS sequence"/>
</dbReference>
<feature type="compositionally biased region" description="Basic and acidic residues" evidence="1">
    <location>
        <begin position="58"/>
        <end position="80"/>
    </location>
</feature>
<dbReference type="InterPro" id="IPR029058">
    <property type="entry name" value="AB_hydrolase_fold"/>
</dbReference>
<feature type="compositionally biased region" description="Low complexity" evidence="1">
    <location>
        <begin position="164"/>
        <end position="173"/>
    </location>
</feature>
<sequence length="558" mass="57709">MSYARNVGRVGALAIALGVGIGLGAAPGIASADETASSSGSAGASSADSSSASQSKKSSADRGADDRADDSATAKTPKAESDDDAESESPRRSRTKPTLSSAGRGERADDPTDAAPTDDAEPDDEPVDAPSDDDTAPAPDSDPPAPEPADTVSVPVSDPPAPTPDTATVPTAPAQTTSLWVLLSAAWRQLGRSDIGATPAKPAAPQKPGATAPETPVVPQVPDVPATTPVNAAPVADPAVHTPGWFGSVWGRVNATDPDGDRLVYRVDPAAKGAVSVTSWGRFSYTPTVAARRAAGAAAATAADKTDTFTITVDDGSGNVVAVPVTVTIKPIKTLGSRPPTVPKDRTPADAQNPMPPAEQGEGRIVITIGGLGTRPEDTGDYLRGYAKAEGNTWIPLAYPAAARQSSITEGAANLDRLLRTTAGMIDVIAMSQGAQVVGEWLSTYATLHDAPPADRLRFTLLGNPGRALGANPDRMGWNGLRIALTPENTAYTVRDIAQRWDGWANWENWPSLQRIAEDVVRLFVGMFTDHSGAYDDVDVTTLQVRAVVGNTTYYVAT</sequence>
<organism evidence="3 4">
    <name type="scientific">Mycolicibacterium parafortuitum</name>
    <name type="common">Mycobacterium parafortuitum</name>
    <dbReference type="NCBI Taxonomy" id="39692"/>
    <lineage>
        <taxon>Bacteria</taxon>
        <taxon>Bacillati</taxon>
        <taxon>Actinomycetota</taxon>
        <taxon>Actinomycetes</taxon>
        <taxon>Mycobacteriales</taxon>
        <taxon>Mycobacteriaceae</taxon>
        <taxon>Mycolicibacterium</taxon>
    </lineage>
</organism>